<keyword evidence="3" id="KW-0812">Transmembrane</keyword>
<dbReference type="Proteomes" id="UP001596011">
    <property type="component" value="Unassembled WGS sequence"/>
</dbReference>
<evidence type="ECO:0000256" key="2">
    <source>
        <dbReference type="ARBA" id="ARBA00023163"/>
    </source>
</evidence>
<keyword evidence="3" id="KW-0472">Membrane</keyword>
<evidence type="ECO:0000256" key="3">
    <source>
        <dbReference type="SAM" id="Phobius"/>
    </source>
</evidence>
<keyword evidence="6" id="KW-1185">Reference proteome</keyword>
<dbReference type="InterPro" id="IPR041916">
    <property type="entry name" value="Anti_sigma_zinc_sf"/>
</dbReference>
<dbReference type="Pfam" id="PF13490">
    <property type="entry name" value="zf-HC2"/>
    <property type="match status" value="1"/>
</dbReference>
<organism evidence="5 6">
    <name type="scientific">Promicromonospora alba</name>
    <dbReference type="NCBI Taxonomy" id="1616110"/>
    <lineage>
        <taxon>Bacteria</taxon>
        <taxon>Bacillati</taxon>
        <taxon>Actinomycetota</taxon>
        <taxon>Actinomycetes</taxon>
        <taxon>Micrococcales</taxon>
        <taxon>Promicromonosporaceae</taxon>
        <taxon>Promicromonospora</taxon>
    </lineage>
</organism>
<gene>
    <name evidence="5" type="ORF">ACFO6V_10660</name>
</gene>
<dbReference type="RefSeq" id="WP_377135036.1">
    <property type="nucleotide sequence ID" value="NZ_JBHSFI010000003.1"/>
</dbReference>
<reference evidence="6" key="1">
    <citation type="journal article" date="2019" name="Int. J. Syst. Evol. Microbiol.">
        <title>The Global Catalogue of Microorganisms (GCM) 10K type strain sequencing project: providing services to taxonomists for standard genome sequencing and annotation.</title>
        <authorList>
            <consortium name="The Broad Institute Genomics Platform"/>
            <consortium name="The Broad Institute Genome Sequencing Center for Infectious Disease"/>
            <person name="Wu L."/>
            <person name="Ma J."/>
        </authorList>
    </citation>
    <scope>NUCLEOTIDE SEQUENCE [LARGE SCALE GENOMIC DNA]</scope>
    <source>
        <strain evidence="6">CCUG 42722</strain>
    </source>
</reference>
<accession>A0ABV9HEH5</accession>
<evidence type="ECO:0000313" key="5">
    <source>
        <dbReference type="EMBL" id="MFC4628697.1"/>
    </source>
</evidence>
<dbReference type="Gene3D" id="1.10.10.1320">
    <property type="entry name" value="Anti-sigma factor, zinc-finger domain"/>
    <property type="match status" value="1"/>
</dbReference>
<feature type="domain" description="Putative zinc-finger" evidence="4">
    <location>
        <begin position="19"/>
        <end position="44"/>
    </location>
</feature>
<name>A0ABV9HEH5_9MICO</name>
<evidence type="ECO:0000256" key="1">
    <source>
        <dbReference type="ARBA" id="ARBA00023015"/>
    </source>
</evidence>
<keyword evidence="1" id="KW-0805">Transcription regulation</keyword>
<feature type="transmembrane region" description="Helical" evidence="3">
    <location>
        <begin position="115"/>
        <end position="141"/>
    </location>
</feature>
<proteinExistence type="predicted"/>
<dbReference type="EMBL" id="JBHSFI010000003">
    <property type="protein sequence ID" value="MFC4628697.1"/>
    <property type="molecule type" value="Genomic_DNA"/>
</dbReference>
<protein>
    <submittedName>
        <fullName evidence="5">Anti-sigma factor family protein</fullName>
    </submittedName>
</protein>
<evidence type="ECO:0000313" key="6">
    <source>
        <dbReference type="Proteomes" id="UP001596011"/>
    </source>
</evidence>
<dbReference type="InterPro" id="IPR027383">
    <property type="entry name" value="Znf_put"/>
</dbReference>
<keyword evidence="3" id="KW-1133">Transmembrane helix</keyword>
<keyword evidence="2" id="KW-0804">Transcription</keyword>
<evidence type="ECO:0000259" key="4">
    <source>
        <dbReference type="Pfam" id="PF13490"/>
    </source>
</evidence>
<sequence>MIPAEGGHGGDQYAEWDAAYVLGALSPSDRRAYERHLAECAACRAAVAELAGMPGLLSTLTAGHAEALVAEVPGAGLPDDDGPVPYDVDPGLAPVVSLTSLAGAARRSRTRRRSLLAVAASALVVAGAIGGSTLAGSGLFAPDGVGTTPPSAAVAGARTIELRPVGDARMRADLVVTPTDWGTSLEWSCDYPPEPGEQPDPDYTPPEPIKYELVLVGQDGARTVAGTWSWSGGTATDLGASSSVPLTEVNRIEITVDGQEDPVATATL</sequence>
<comment type="caution">
    <text evidence="5">The sequence shown here is derived from an EMBL/GenBank/DDBJ whole genome shotgun (WGS) entry which is preliminary data.</text>
</comment>